<evidence type="ECO:0000256" key="5">
    <source>
        <dbReference type="ARBA" id="ARBA00023004"/>
    </source>
</evidence>
<dbReference type="SMART" id="SM00558">
    <property type="entry name" value="JmjC"/>
    <property type="match status" value="1"/>
</dbReference>
<reference evidence="8 9" key="1">
    <citation type="journal article" date="2017" name="Gigascience">
        <title>Genome sequence of the small brown planthopper, Laodelphax striatellus.</title>
        <authorList>
            <person name="Zhu J."/>
            <person name="Jiang F."/>
            <person name="Wang X."/>
            <person name="Yang P."/>
            <person name="Bao Y."/>
            <person name="Zhao W."/>
            <person name="Wang W."/>
            <person name="Lu H."/>
            <person name="Wang Q."/>
            <person name="Cui N."/>
            <person name="Li J."/>
            <person name="Chen X."/>
            <person name="Luo L."/>
            <person name="Yu J."/>
            <person name="Kang L."/>
            <person name="Cui F."/>
        </authorList>
    </citation>
    <scope>NUCLEOTIDE SEQUENCE [LARGE SCALE GENOMIC DNA]</scope>
    <source>
        <strain evidence="8">Lst14</strain>
    </source>
</reference>
<keyword evidence="6" id="KW-0539">Nucleus</keyword>
<comment type="caution">
    <text evidence="8">The sequence shown here is derived from an EMBL/GenBank/DDBJ whole genome shotgun (WGS) entry which is preliminary data.</text>
</comment>
<dbReference type="GO" id="GO:0046872">
    <property type="term" value="F:metal ion binding"/>
    <property type="evidence" value="ECO:0007669"/>
    <property type="project" value="UniProtKB-KW"/>
</dbReference>
<dbReference type="PROSITE" id="PS51184">
    <property type="entry name" value="JMJC"/>
    <property type="match status" value="1"/>
</dbReference>
<evidence type="ECO:0000259" key="7">
    <source>
        <dbReference type="PROSITE" id="PS51184"/>
    </source>
</evidence>
<dbReference type="GO" id="GO:0051864">
    <property type="term" value="F:histone H3K36 demethylase activity"/>
    <property type="evidence" value="ECO:0007669"/>
    <property type="project" value="TreeGrafter"/>
</dbReference>
<protein>
    <recommendedName>
        <fullName evidence="7">JmjC domain-containing protein</fullName>
    </recommendedName>
</protein>
<evidence type="ECO:0000256" key="4">
    <source>
        <dbReference type="ARBA" id="ARBA00023002"/>
    </source>
</evidence>
<accession>A0A482XUV7</accession>
<feature type="domain" description="JmjC" evidence="7">
    <location>
        <begin position="274"/>
        <end position="422"/>
    </location>
</feature>
<dbReference type="InterPro" id="IPR041667">
    <property type="entry name" value="Cupin_8"/>
</dbReference>
<evidence type="ECO:0000313" key="9">
    <source>
        <dbReference type="Proteomes" id="UP000291343"/>
    </source>
</evidence>
<comment type="cofactor">
    <cofactor evidence="1">
        <name>Fe(2+)</name>
        <dbReference type="ChEBI" id="CHEBI:29033"/>
    </cofactor>
</comment>
<evidence type="ECO:0000256" key="1">
    <source>
        <dbReference type="ARBA" id="ARBA00001954"/>
    </source>
</evidence>
<keyword evidence="5" id="KW-0408">Iron</keyword>
<dbReference type="SMR" id="A0A482XUV7"/>
<evidence type="ECO:0000256" key="3">
    <source>
        <dbReference type="ARBA" id="ARBA00022723"/>
    </source>
</evidence>
<dbReference type="FunCoup" id="A0A482XUV7">
    <property type="interactions" value="616"/>
</dbReference>
<dbReference type="InterPro" id="IPR003347">
    <property type="entry name" value="JmjC_dom"/>
</dbReference>
<dbReference type="Proteomes" id="UP000291343">
    <property type="component" value="Unassembled WGS sequence"/>
</dbReference>
<comment type="subcellular location">
    <subcellularLocation>
        <location evidence="2">Nucleus</location>
    </subcellularLocation>
</comment>
<dbReference type="PANTHER" id="PTHR12461:SF106">
    <property type="entry name" value="BIFUNCTIONAL PEPTIDASE AND ARGINYL-HYDROXYLASE JMJD5"/>
    <property type="match status" value="1"/>
</dbReference>
<evidence type="ECO:0000256" key="2">
    <source>
        <dbReference type="ARBA" id="ARBA00004123"/>
    </source>
</evidence>
<keyword evidence="4" id="KW-0560">Oxidoreductase</keyword>
<evidence type="ECO:0000313" key="8">
    <source>
        <dbReference type="EMBL" id="RZF49089.1"/>
    </source>
</evidence>
<proteinExistence type="predicted"/>
<dbReference type="STRING" id="195883.A0A482XUV7"/>
<dbReference type="EMBL" id="QKKF02000377">
    <property type="protein sequence ID" value="RZF49089.1"/>
    <property type="molecule type" value="Genomic_DNA"/>
</dbReference>
<dbReference type="Gene3D" id="2.60.120.650">
    <property type="entry name" value="Cupin"/>
    <property type="match status" value="1"/>
</dbReference>
<keyword evidence="3" id="KW-0479">Metal-binding</keyword>
<name>A0A482XUV7_LAOST</name>
<evidence type="ECO:0000256" key="6">
    <source>
        <dbReference type="ARBA" id="ARBA00023242"/>
    </source>
</evidence>
<organism evidence="8 9">
    <name type="scientific">Laodelphax striatellus</name>
    <name type="common">Small brown planthopper</name>
    <name type="synonym">Delphax striatella</name>
    <dbReference type="NCBI Taxonomy" id="195883"/>
    <lineage>
        <taxon>Eukaryota</taxon>
        <taxon>Metazoa</taxon>
        <taxon>Ecdysozoa</taxon>
        <taxon>Arthropoda</taxon>
        <taxon>Hexapoda</taxon>
        <taxon>Insecta</taxon>
        <taxon>Pterygota</taxon>
        <taxon>Neoptera</taxon>
        <taxon>Paraneoptera</taxon>
        <taxon>Hemiptera</taxon>
        <taxon>Auchenorrhyncha</taxon>
        <taxon>Fulgoroidea</taxon>
        <taxon>Delphacidae</taxon>
        <taxon>Criomorphinae</taxon>
        <taxon>Laodelphax</taxon>
    </lineage>
</organism>
<dbReference type="OrthoDB" id="47172at2759"/>
<keyword evidence="9" id="KW-1185">Reference proteome</keyword>
<sequence>MNIIKETYSNIRSIIPQNLDLQSSGDVEQEILDLTQTCYNQLLLFDGHVIRNEPFQFDSVIDVISTIQIVLDRTWEHLNTGHWSKVPESQRFIYSLGSLILSVVRVIQAYLVDVDQIKSYLEKGLKDIDMGLLLGCAFRTELTRAAQILSNSIAKFNAPQETIGSSLVCGTLLPEFAGVRGCEINTLCCPSLETFCSNFFIPRKPVKLEACMTHWPALNKWNNLDYICEKAGGRTVPVEIGSRYDDEEWSQSLMTVGEFIRTHIKSENHPNKTGYLAQHQLFNQIPELLADICEPEYCCCSDNDNSESDSTDINAWFGPTGTVSPLHYDPKHNILAQVVGRKRVILYDPKYSDCLSCHNSKLLNNTAQVDPEDPDYKRFPNYKDVPALETILNPGEMLYIPPTWWHHVRSLDVSFSVSFWWE</sequence>
<dbReference type="AlphaFoldDB" id="A0A482XUV7"/>
<dbReference type="PANTHER" id="PTHR12461">
    <property type="entry name" value="HYPOXIA-INDUCIBLE FACTOR 1 ALPHA INHIBITOR-RELATED"/>
    <property type="match status" value="1"/>
</dbReference>
<dbReference type="InParanoid" id="A0A482XUV7"/>
<dbReference type="Pfam" id="PF13621">
    <property type="entry name" value="Cupin_8"/>
    <property type="match status" value="1"/>
</dbReference>
<gene>
    <name evidence="8" type="ORF">LSTR_LSTR008375</name>
</gene>
<dbReference type="SUPFAM" id="SSF51197">
    <property type="entry name" value="Clavaminate synthase-like"/>
    <property type="match status" value="1"/>
</dbReference>
<dbReference type="GO" id="GO:0005634">
    <property type="term" value="C:nucleus"/>
    <property type="evidence" value="ECO:0007669"/>
    <property type="project" value="UniProtKB-SubCell"/>
</dbReference>